<evidence type="ECO:0000256" key="1">
    <source>
        <dbReference type="SAM" id="MobiDB-lite"/>
    </source>
</evidence>
<organism evidence="2 3">
    <name type="scientific">Phytophthora nicotianae</name>
    <name type="common">Potato buckeye rot agent</name>
    <name type="synonym">Phytophthora parasitica</name>
    <dbReference type="NCBI Taxonomy" id="4792"/>
    <lineage>
        <taxon>Eukaryota</taxon>
        <taxon>Sar</taxon>
        <taxon>Stramenopiles</taxon>
        <taxon>Oomycota</taxon>
        <taxon>Peronosporomycetes</taxon>
        <taxon>Peronosporales</taxon>
        <taxon>Peronosporaceae</taxon>
        <taxon>Phytophthora</taxon>
    </lineage>
</organism>
<name>A0A0W8CMZ7_PHYNI</name>
<gene>
    <name evidence="2" type="ORF">AM587_10015171</name>
</gene>
<accession>A0A0W8CMZ7</accession>
<reference evidence="2 3" key="1">
    <citation type="submission" date="2015-11" db="EMBL/GenBank/DDBJ databases">
        <title>Genomes and virulence difference between two physiological races of Phytophthora nicotianae.</title>
        <authorList>
            <person name="Liu H."/>
            <person name="Ma X."/>
            <person name="Yu H."/>
            <person name="Fang D."/>
            <person name="Li Y."/>
            <person name="Wang X."/>
            <person name="Wang W."/>
            <person name="Dong Y."/>
            <person name="Xiao B."/>
        </authorList>
    </citation>
    <scope>NUCLEOTIDE SEQUENCE [LARGE SCALE GENOMIC DNA]</scope>
    <source>
        <strain evidence="3">race 0</strain>
    </source>
</reference>
<evidence type="ECO:0000313" key="2">
    <source>
        <dbReference type="EMBL" id="KUF85356.1"/>
    </source>
</evidence>
<evidence type="ECO:0000313" key="3">
    <source>
        <dbReference type="Proteomes" id="UP000052943"/>
    </source>
</evidence>
<dbReference type="Proteomes" id="UP000052943">
    <property type="component" value="Unassembled WGS sequence"/>
</dbReference>
<proteinExistence type="predicted"/>
<comment type="caution">
    <text evidence="2">The sequence shown here is derived from an EMBL/GenBank/DDBJ whole genome shotgun (WGS) entry which is preliminary data.</text>
</comment>
<dbReference type="AlphaFoldDB" id="A0A0W8CMZ7"/>
<protein>
    <submittedName>
        <fullName evidence="2">Uncharacterized protein</fullName>
    </submittedName>
</protein>
<feature type="region of interest" description="Disordered" evidence="1">
    <location>
        <begin position="1"/>
        <end position="41"/>
    </location>
</feature>
<dbReference type="EMBL" id="LNFO01002552">
    <property type="protein sequence ID" value="KUF85356.1"/>
    <property type="molecule type" value="Genomic_DNA"/>
</dbReference>
<sequence>MTSWNSDAKTRVFRKTPGGSNKEEQIKRPNAAFKSAEKRSPTKLDRRLSVLVKCKRPTDAAEYHSDDDLKEQEAPTIKQTVHSSVLTERLVIVEGLNGHHELRYEAVHITKYKTSSKVKNGLAPRRGIVCDEAIAKSHVEAAQKREVMRTTRDKLLSKHKLLSAGAPKDDVHRAIQE</sequence>